<name>K6WEU7_9MICO</name>
<dbReference type="Pfam" id="PF20114">
    <property type="entry name" value="DUF6504"/>
    <property type="match status" value="1"/>
</dbReference>
<dbReference type="EMBL" id="BAHD01000082">
    <property type="protein sequence ID" value="GAB97785.1"/>
    <property type="molecule type" value="Genomic_DNA"/>
</dbReference>
<evidence type="ECO:0000259" key="1">
    <source>
        <dbReference type="Pfam" id="PF20114"/>
    </source>
</evidence>
<feature type="domain" description="DUF6504" evidence="1">
    <location>
        <begin position="2"/>
        <end position="127"/>
    </location>
</feature>
<dbReference type="OrthoDB" id="5243842at2"/>
<evidence type="ECO:0000313" key="2">
    <source>
        <dbReference type="EMBL" id="GAB97785.1"/>
    </source>
</evidence>
<comment type="caution">
    <text evidence="2">The sequence shown here is derived from an EMBL/GenBank/DDBJ whole genome shotgun (WGS) entry which is preliminary data.</text>
</comment>
<dbReference type="Proteomes" id="UP000008366">
    <property type="component" value="Unassembled WGS sequence"/>
</dbReference>
<keyword evidence="3" id="KW-1185">Reference proteome</keyword>
<dbReference type="STRING" id="1184609.KILIM_082_00020"/>
<proteinExistence type="predicted"/>
<dbReference type="RefSeq" id="WP_006594317.1">
    <property type="nucleotide sequence ID" value="NZ_BAHD01000082.1"/>
</dbReference>
<evidence type="ECO:0000313" key="3">
    <source>
        <dbReference type="Proteomes" id="UP000008366"/>
    </source>
</evidence>
<dbReference type="AlphaFoldDB" id="K6WEU7"/>
<organism evidence="2 3">
    <name type="scientific">Kineosphaera limosa NBRC 100340</name>
    <dbReference type="NCBI Taxonomy" id="1184609"/>
    <lineage>
        <taxon>Bacteria</taxon>
        <taxon>Bacillati</taxon>
        <taxon>Actinomycetota</taxon>
        <taxon>Actinomycetes</taxon>
        <taxon>Micrococcales</taxon>
        <taxon>Dermatophilaceae</taxon>
        <taxon>Kineosphaera</taxon>
    </lineage>
</organism>
<dbReference type="InterPro" id="IPR045443">
    <property type="entry name" value="DUF6504"/>
</dbReference>
<gene>
    <name evidence="2" type="ORF">KILIM_082_00020</name>
</gene>
<accession>K6WEU7</accession>
<protein>
    <recommendedName>
        <fullName evidence="1">DUF6504 domain-containing protein</fullName>
    </recommendedName>
</protein>
<reference evidence="2 3" key="1">
    <citation type="submission" date="2012-08" db="EMBL/GenBank/DDBJ databases">
        <title>Whole genome shotgun sequence of Kineosphaera limosa NBRC 100340.</title>
        <authorList>
            <person name="Yoshida I."/>
            <person name="Isaki S."/>
            <person name="Hosoyama A."/>
            <person name="Tsuchikane K."/>
            <person name="Katsumata H."/>
            <person name="Ando Y."/>
            <person name="Ohji S."/>
            <person name="Hamada M."/>
            <person name="Tamura T."/>
            <person name="Yamazoe A."/>
            <person name="Yamazaki S."/>
            <person name="Fujita N."/>
        </authorList>
    </citation>
    <scope>NUCLEOTIDE SEQUENCE [LARGE SCALE GENOMIC DNA]</scope>
    <source>
        <strain evidence="2 3">NBRC 100340</strain>
    </source>
</reference>
<sequence length="127" mass="14146">MRNYDEPIEVSCADEAPESFRWRRRTYIVRGVIDSWVRSRPWWRYAMDPDRAAIEVPAARRPAAAAVSVPTAAPVSESGSSALLGDLQEVVWRVEAGLGRSGTVRVLGVYDLVCTGADQWRLLTVLD</sequence>